<dbReference type="EMBL" id="ABCS01000007">
    <property type="protein sequence ID" value="EDM80838.1"/>
    <property type="molecule type" value="Genomic_DNA"/>
</dbReference>
<reference evidence="2 3" key="1">
    <citation type="submission" date="2007-06" db="EMBL/GenBank/DDBJ databases">
        <authorList>
            <person name="Shimkets L."/>
            <person name="Ferriera S."/>
            <person name="Johnson J."/>
            <person name="Kravitz S."/>
            <person name="Beeson K."/>
            <person name="Sutton G."/>
            <person name="Rogers Y.-H."/>
            <person name="Friedman R."/>
            <person name="Frazier M."/>
            <person name="Venter J.C."/>
        </authorList>
    </citation>
    <scope>NUCLEOTIDE SEQUENCE [LARGE SCALE GENOMIC DNA]</scope>
    <source>
        <strain evidence="2 3">SIR-1</strain>
    </source>
</reference>
<dbReference type="GO" id="GO:0008168">
    <property type="term" value="F:methyltransferase activity"/>
    <property type="evidence" value="ECO:0007669"/>
    <property type="project" value="TreeGrafter"/>
</dbReference>
<dbReference type="CDD" id="cd02440">
    <property type="entry name" value="AdoMet_MTases"/>
    <property type="match status" value="1"/>
</dbReference>
<comment type="caution">
    <text evidence="2">The sequence shown here is derived from an EMBL/GenBank/DDBJ whole genome shotgun (WGS) entry which is preliminary data.</text>
</comment>
<dbReference type="Gene3D" id="3.40.50.150">
    <property type="entry name" value="Vaccinia Virus protein VP39"/>
    <property type="match status" value="1"/>
</dbReference>
<feature type="domain" description="Methyltransferase" evidence="1">
    <location>
        <begin position="65"/>
        <end position="168"/>
    </location>
</feature>
<proteinExistence type="predicted"/>
<dbReference type="eggNOG" id="COG2226">
    <property type="taxonomic scope" value="Bacteria"/>
</dbReference>
<dbReference type="SUPFAM" id="SSF53335">
    <property type="entry name" value="S-adenosyl-L-methionine-dependent methyltransferases"/>
    <property type="match status" value="1"/>
</dbReference>
<keyword evidence="3" id="KW-1185">Reference proteome</keyword>
<dbReference type="PANTHER" id="PTHR42912:SF93">
    <property type="entry name" value="N6-ADENOSINE-METHYLTRANSFERASE TMT1A"/>
    <property type="match status" value="1"/>
</dbReference>
<accession>A6FZN2</accession>
<dbReference type="InterPro" id="IPR041698">
    <property type="entry name" value="Methyltransf_25"/>
</dbReference>
<dbReference type="Proteomes" id="UP000005801">
    <property type="component" value="Unassembled WGS sequence"/>
</dbReference>
<dbReference type="InterPro" id="IPR050508">
    <property type="entry name" value="Methyltransf_Superfamily"/>
</dbReference>
<gene>
    <name evidence="2" type="ORF">PPSIR1_28048</name>
</gene>
<dbReference type="AlphaFoldDB" id="A6FZN2"/>
<evidence type="ECO:0000259" key="1">
    <source>
        <dbReference type="Pfam" id="PF13649"/>
    </source>
</evidence>
<dbReference type="InterPro" id="IPR029063">
    <property type="entry name" value="SAM-dependent_MTases_sf"/>
</dbReference>
<sequence>MARRRSRARERELTTLLARGTDDHYLDPLLYDFEYGDQTADVEWYCALVDARVPDRVELGGSGTVLELGAGSGRVTIPLARGGHRIIALDRMEPMLEHLALKVRRLEQADYPIEGEIEALVADMTAIPLADDSVSLVVAPFNCLMHLYTWQELLACFCEVARVLEPGGTFACDVLMPDLEWLQWDPNERHAVTPFEHPRTGRKMIYSTNHEYDHDTQVCHIRIYYDSAKGGRLRPRTTPDHVVHLAHRQIFPEELRMLVGVAGLKLESHTGDFLNLSLNEDIEAQALIARKPVRE</sequence>
<evidence type="ECO:0000313" key="3">
    <source>
        <dbReference type="Proteomes" id="UP000005801"/>
    </source>
</evidence>
<dbReference type="PANTHER" id="PTHR42912">
    <property type="entry name" value="METHYLTRANSFERASE"/>
    <property type="match status" value="1"/>
</dbReference>
<dbReference type="STRING" id="391625.PPSIR1_28048"/>
<dbReference type="Pfam" id="PF13649">
    <property type="entry name" value="Methyltransf_25"/>
    <property type="match status" value="1"/>
</dbReference>
<dbReference type="OrthoDB" id="9772751at2"/>
<protein>
    <submittedName>
        <fullName evidence="2">Antibiotic biosynthesis protein LmbJ, putative</fullName>
    </submittedName>
</protein>
<dbReference type="RefSeq" id="WP_006969931.1">
    <property type="nucleotide sequence ID" value="NZ_ABCS01000007.1"/>
</dbReference>
<evidence type="ECO:0000313" key="2">
    <source>
        <dbReference type="EMBL" id="EDM80838.1"/>
    </source>
</evidence>
<name>A6FZN2_9BACT</name>
<organism evidence="2 3">
    <name type="scientific">Plesiocystis pacifica SIR-1</name>
    <dbReference type="NCBI Taxonomy" id="391625"/>
    <lineage>
        <taxon>Bacteria</taxon>
        <taxon>Pseudomonadati</taxon>
        <taxon>Myxococcota</taxon>
        <taxon>Polyangia</taxon>
        <taxon>Nannocystales</taxon>
        <taxon>Nannocystaceae</taxon>
        <taxon>Plesiocystis</taxon>
    </lineage>
</organism>